<dbReference type="Proteomes" id="UP000494206">
    <property type="component" value="Unassembled WGS sequence"/>
</dbReference>
<evidence type="ECO:0000313" key="3">
    <source>
        <dbReference type="EMBL" id="CAB3397544.1"/>
    </source>
</evidence>
<dbReference type="PANTHER" id="PTHR11188:SF17">
    <property type="entry name" value="FI21816P1"/>
    <property type="match status" value="1"/>
</dbReference>
<dbReference type="Pfam" id="PF02752">
    <property type="entry name" value="Arrestin_C"/>
    <property type="match status" value="1"/>
</dbReference>
<gene>
    <name evidence="3" type="ORF">CBOVIS_LOCUS937</name>
</gene>
<dbReference type="Pfam" id="PF00339">
    <property type="entry name" value="Arrestin_N"/>
    <property type="match status" value="1"/>
</dbReference>
<proteinExistence type="inferred from homology"/>
<sequence length="336" mass="38080">MAALKIELADSRDFYFPGQTINAVATFKTSEPYKATEVRAYCKGEARISFRENSARYNRIDILDTNDGYVSFYTRHAFIDDQSLLWACADGSENIPPGEYKWNFSFTLPDNCEPSFQSQNGSIKYSIKVEINRPRALDKTETCPIIVLRPSLGNIPTDLKPLDNEVTSDLGASCCGLFGSGQIKVKFHMPKTRIRVGETVNMEFEVNNQSTTAIRGIHTYINSKAVMRAEHSEHAEEEIGRMIEDMVLKSTIPKYELKEEDPYTAWKQSVNFDKPKKSKEFKYTHQFVFPPLAATFNGGNEGSLVSTSYTMEVSLDIKVFTVAPKFRFPIEVYVMP</sequence>
<comment type="caution">
    <text evidence="3">The sequence shown here is derived from an EMBL/GenBank/DDBJ whole genome shotgun (WGS) entry which is preliminary data.</text>
</comment>
<protein>
    <recommendedName>
        <fullName evidence="2">Arrestin C-terminal-like domain-containing protein</fullName>
    </recommendedName>
</protein>
<dbReference type="GO" id="GO:0015031">
    <property type="term" value="P:protein transport"/>
    <property type="evidence" value="ECO:0007669"/>
    <property type="project" value="TreeGrafter"/>
</dbReference>
<feature type="domain" description="Arrestin C-terminal-like" evidence="2">
    <location>
        <begin position="179"/>
        <end position="336"/>
    </location>
</feature>
<dbReference type="InterPro" id="IPR011021">
    <property type="entry name" value="Arrestin-like_N"/>
</dbReference>
<comment type="similarity">
    <text evidence="1">Belongs to the arrestin family.</text>
</comment>
<name>A0A8S1EDB3_9PELO</name>
<dbReference type="OrthoDB" id="2333384at2759"/>
<dbReference type="SUPFAM" id="SSF81296">
    <property type="entry name" value="E set domains"/>
    <property type="match status" value="2"/>
</dbReference>
<dbReference type="InterPro" id="IPR011022">
    <property type="entry name" value="Arrestin_C-like"/>
</dbReference>
<evidence type="ECO:0000256" key="1">
    <source>
        <dbReference type="ARBA" id="ARBA00005298"/>
    </source>
</evidence>
<dbReference type="AlphaFoldDB" id="A0A8S1EDB3"/>
<dbReference type="Gene3D" id="2.60.40.640">
    <property type="match status" value="2"/>
</dbReference>
<dbReference type="SMART" id="SM01017">
    <property type="entry name" value="Arrestin_C"/>
    <property type="match status" value="1"/>
</dbReference>
<keyword evidence="4" id="KW-1185">Reference proteome</keyword>
<dbReference type="EMBL" id="CADEPM010000001">
    <property type="protein sequence ID" value="CAB3397544.1"/>
    <property type="molecule type" value="Genomic_DNA"/>
</dbReference>
<dbReference type="PANTHER" id="PTHR11188">
    <property type="entry name" value="ARRESTIN DOMAIN CONTAINING PROTEIN"/>
    <property type="match status" value="1"/>
</dbReference>
<dbReference type="GO" id="GO:0005737">
    <property type="term" value="C:cytoplasm"/>
    <property type="evidence" value="ECO:0007669"/>
    <property type="project" value="TreeGrafter"/>
</dbReference>
<evidence type="ECO:0000313" key="4">
    <source>
        <dbReference type="Proteomes" id="UP000494206"/>
    </source>
</evidence>
<dbReference type="InterPro" id="IPR050357">
    <property type="entry name" value="Arrestin_domain-protein"/>
</dbReference>
<dbReference type="InterPro" id="IPR014752">
    <property type="entry name" value="Arrestin-like_C"/>
</dbReference>
<accession>A0A8S1EDB3</accession>
<organism evidence="3 4">
    <name type="scientific">Caenorhabditis bovis</name>
    <dbReference type="NCBI Taxonomy" id="2654633"/>
    <lineage>
        <taxon>Eukaryota</taxon>
        <taxon>Metazoa</taxon>
        <taxon>Ecdysozoa</taxon>
        <taxon>Nematoda</taxon>
        <taxon>Chromadorea</taxon>
        <taxon>Rhabditida</taxon>
        <taxon>Rhabditina</taxon>
        <taxon>Rhabditomorpha</taxon>
        <taxon>Rhabditoidea</taxon>
        <taxon>Rhabditidae</taxon>
        <taxon>Peloderinae</taxon>
        <taxon>Caenorhabditis</taxon>
    </lineage>
</organism>
<evidence type="ECO:0000259" key="2">
    <source>
        <dbReference type="SMART" id="SM01017"/>
    </source>
</evidence>
<reference evidence="3 4" key="1">
    <citation type="submission" date="2020-04" db="EMBL/GenBank/DDBJ databases">
        <authorList>
            <person name="Laetsch R D."/>
            <person name="Stevens L."/>
            <person name="Kumar S."/>
            <person name="Blaxter L. M."/>
        </authorList>
    </citation>
    <scope>NUCLEOTIDE SEQUENCE [LARGE SCALE GENOMIC DNA]</scope>
</reference>
<dbReference type="InterPro" id="IPR014756">
    <property type="entry name" value="Ig_E-set"/>
</dbReference>